<evidence type="ECO:0000256" key="3">
    <source>
        <dbReference type="PROSITE-ProRule" id="PRU00176"/>
    </source>
</evidence>
<organism evidence="6">
    <name type="scientific">Tetraselmis sp. GSL018</name>
    <dbReference type="NCBI Taxonomy" id="582737"/>
    <lineage>
        <taxon>Eukaryota</taxon>
        <taxon>Viridiplantae</taxon>
        <taxon>Chlorophyta</taxon>
        <taxon>core chlorophytes</taxon>
        <taxon>Chlorodendrophyceae</taxon>
        <taxon>Chlorodendrales</taxon>
        <taxon>Chlorodendraceae</taxon>
        <taxon>Tetraselmis</taxon>
    </lineage>
</organism>
<feature type="region of interest" description="Disordered" evidence="4">
    <location>
        <begin position="167"/>
        <end position="187"/>
    </location>
</feature>
<feature type="compositionally biased region" description="Polar residues" evidence="4">
    <location>
        <begin position="295"/>
        <end position="314"/>
    </location>
</feature>
<evidence type="ECO:0000313" key="7">
    <source>
        <dbReference type="EMBL" id="JAC64892.1"/>
    </source>
</evidence>
<protein>
    <submittedName>
        <fullName evidence="6">ELAV like protein 2/3/4</fullName>
    </submittedName>
</protein>
<dbReference type="InterPro" id="IPR002343">
    <property type="entry name" value="Hud_Sxl_RNA"/>
</dbReference>
<gene>
    <name evidence="6" type="primary">ELAVL2_3_4</name>
    <name evidence="7" type="ORF">TSPGSL018_17295</name>
    <name evidence="6" type="ORF">TSPGSL018_22134</name>
</gene>
<dbReference type="GO" id="GO:0009967">
    <property type="term" value="P:positive regulation of signal transduction"/>
    <property type="evidence" value="ECO:0007669"/>
    <property type="project" value="UniProtKB-ARBA"/>
</dbReference>
<evidence type="ECO:0000256" key="4">
    <source>
        <dbReference type="SAM" id="MobiDB-lite"/>
    </source>
</evidence>
<evidence type="ECO:0000259" key="5">
    <source>
        <dbReference type="PROSITE" id="PS50102"/>
    </source>
</evidence>
<dbReference type="InterPro" id="IPR035979">
    <property type="entry name" value="RBD_domain_sf"/>
</dbReference>
<dbReference type="EMBL" id="GBEZ01024089">
    <property type="protein sequence ID" value="JAC62860.1"/>
    <property type="molecule type" value="Transcribed_RNA"/>
</dbReference>
<sequence>MGAYGGTRGAGVAYEGHSLYPYSIQGSAGFSIEPPSQQNGFSNCFSGLSGFEYIEAHDGDASEDFEGSLSGALVSSGTGLGVAAPHPAHSNLYVKNIPEDVTEEQLEALFSVYGDVDSCRLVRNLKTGASRGYGFVRYATVQQAMMAIAALNGHVTAAGGQRLEVKFADSDAGPKNPKQPPGSTPSDNLYVRNLPPSWGEVDLVSLFTPFGEVVETRLLNAGSNEYGIRGMGALVRLATVDQATSAIEGINGCSVPGCSLPLMVRYADTAEDKARRHQRQLRGPRYTPYPPGSHELSNGGNAPNSPKLTSTNSLPAGFTGFNSAGIPDTPQSPTFSAAVSQNGMETGVGAEAGVWPQGMGSYGWGLDAMGGLNGSGVTSLYVKNLPPEADKLYLYEKFAIYGGIASVKVLLDEATGACKGVGFINYVDPNAAMEAIHAMNGLKVGDKQLHVSLQTHRPGSRGGHTGGYFPAALH</sequence>
<dbReference type="PRINTS" id="PR00961">
    <property type="entry name" value="HUDSXLRNA"/>
</dbReference>
<dbReference type="FunFam" id="3.30.70.330:FF:000383">
    <property type="entry name" value="Sex lethal, isoform D"/>
    <property type="match status" value="1"/>
</dbReference>
<dbReference type="InterPro" id="IPR000504">
    <property type="entry name" value="RRM_dom"/>
</dbReference>
<reference evidence="6" key="1">
    <citation type="submission" date="2014-05" db="EMBL/GenBank/DDBJ databases">
        <title>The transcriptome of the halophilic microalga Tetraselmis sp. GSL018 isolated from the Great Salt Lake, Utah.</title>
        <authorList>
            <person name="Jinkerson R.E."/>
            <person name="D'Adamo S."/>
            <person name="Posewitz M.C."/>
        </authorList>
    </citation>
    <scope>NUCLEOTIDE SEQUENCE</scope>
    <source>
        <strain evidence="6">GSL018</strain>
    </source>
</reference>
<dbReference type="Pfam" id="PF00076">
    <property type="entry name" value="RRM_1"/>
    <property type="match status" value="3"/>
</dbReference>
<dbReference type="EMBL" id="GBEZ01021898">
    <property type="protein sequence ID" value="JAC64892.1"/>
    <property type="molecule type" value="Transcribed_RNA"/>
</dbReference>
<dbReference type="PANTHER" id="PTHR24012">
    <property type="entry name" value="RNA BINDING PROTEIN"/>
    <property type="match status" value="1"/>
</dbReference>
<dbReference type="GO" id="GO:0010629">
    <property type="term" value="P:negative regulation of gene expression"/>
    <property type="evidence" value="ECO:0007669"/>
    <property type="project" value="UniProtKB-ARBA"/>
</dbReference>
<name>A0A061QWM1_9CHLO</name>
<accession>A0A061QWM1</accession>
<evidence type="ECO:0000256" key="2">
    <source>
        <dbReference type="ARBA" id="ARBA00022884"/>
    </source>
</evidence>
<dbReference type="AlphaFoldDB" id="A0A061QWM1"/>
<evidence type="ECO:0000256" key="1">
    <source>
        <dbReference type="ARBA" id="ARBA00022737"/>
    </source>
</evidence>
<dbReference type="GO" id="GO:1990904">
    <property type="term" value="C:ribonucleoprotein complex"/>
    <property type="evidence" value="ECO:0007669"/>
    <property type="project" value="InterPro"/>
</dbReference>
<feature type="domain" description="RRM" evidence="5">
    <location>
        <begin position="378"/>
        <end position="456"/>
    </location>
</feature>
<feature type="domain" description="RRM" evidence="5">
    <location>
        <begin position="187"/>
        <end position="269"/>
    </location>
</feature>
<evidence type="ECO:0000313" key="6">
    <source>
        <dbReference type="EMBL" id="JAC62860.1"/>
    </source>
</evidence>
<dbReference type="Gene3D" id="3.30.70.330">
    <property type="match status" value="3"/>
</dbReference>
<keyword evidence="2 3" id="KW-0694">RNA-binding</keyword>
<dbReference type="CDD" id="cd00590">
    <property type="entry name" value="RRM_SF"/>
    <property type="match status" value="1"/>
</dbReference>
<dbReference type="InterPro" id="IPR012677">
    <property type="entry name" value="Nucleotide-bd_a/b_plait_sf"/>
</dbReference>
<dbReference type="SUPFAM" id="SSF54928">
    <property type="entry name" value="RNA-binding domain, RBD"/>
    <property type="match status" value="2"/>
</dbReference>
<feature type="region of interest" description="Disordered" evidence="4">
    <location>
        <begin position="271"/>
        <end position="314"/>
    </location>
</feature>
<dbReference type="GO" id="GO:0003729">
    <property type="term" value="F:mRNA binding"/>
    <property type="evidence" value="ECO:0007669"/>
    <property type="project" value="UniProtKB-ARBA"/>
</dbReference>
<feature type="domain" description="RRM" evidence="5">
    <location>
        <begin position="90"/>
        <end position="170"/>
    </location>
</feature>
<keyword evidence="1" id="KW-0677">Repeat</keyword>
<dbReference type="PROSITE" id="PS50102">
    <property type="entry name" value="RRM"/>
    <property type="match status" value="3"/>
</dbReference>
<dbReference type="SMART" id="SM00360">
    <property type="entry name" value="RRM"/>
    <property type="match status" value="3"/>
</dbReference>
<dbReference type="GO" id="GO:0005737">
    <property type="term" value="C:cytoplasm"/>
    <property type="evidence" value="ECO:0007669"/>
    <property type="project" value="UniProtKB-ARBA"/>
</dbReference>
<proteinExistence type="predicted"/>